<dbReference type="InterPro" id="IPR011047">
    <property type="entry name" value="Quinoprotein_ADH-like_sf"/>
</dbReference>
<proteinExistence type="predicted"/>
<evidence type="ECO:0000259" key="2">
    <source>
        <dbReference type="Pfam" id="PF21544"/>
    </source>
</evidence>
<gene>
    <name evidence="3" type="ORF">ACFSQP_05865</name>
</gene>
<keyword evidence="4" id="KW-1185">Reference proteome</keyword>
<dbReference type="RefSeq" id="WP_376892481.1">
    <property type="nucleotide sequence ID" value="NZ_JBHULS010000002.1"/>
</dbReference>
<keyword evidence="1" id="KW-0732">Signal</keyword>
<dbReference type="Pfam" id="PF21544">
    <property type="entry name" value="PorZ_N_b_propeller"/>
    <property type="match status" value="1"/>
</dbReference>
<organism evidence="3 4">
    <name type="scientific">Bizionia sediminis</name>
    <dbReference type="NCBI Taxonomy" id="1737064"/>
    <lineage>
        <taxon>Bacteria</taxon>
        <taxon>Pseudomonadati</taxon>
        <taxon>Bacteroidota</taxon>
        <taxon>Flavobacteriia</taxon>
        <taxon>Flavobacteriales</taxon>
        <taxon>Flavobacteriaceae</taxon>
        <taxon>Bizionia</taxon>
    </lineage>
</organism>
<dbReference type="Gene3D" id="2.130.10.10">
    <property type="entry name" value="YVTN repeat-like/Quinoprotein amine dehydrogenase"/>
    <property type="match status" value="3"/>
</dbReference>
<dbReference type="InterPro" id="IPR011110">
    <property type="entry name" value="Reg_prop"/>
</dbReference>
<dbReference type="EMBL" id="JBHULS010000002">
    <property type="protein sequence ID" value="MFD2551339.1"/>
    <property type="molecule type" value="Genomic_DNA"/>
</dbReference>
<sequence>MLQRLVITLFFLMPFVHSAQNFSALWQGHYSYLNITDIAEGNGKLYAAAENAIFVYDLQTAEIQTISTVNGLSGEIISQIYYSAFYDKLLVGYNSGLLEIVSDLGNEVLTVVDILNKTTIPPTNKRINHFNEYNGLLYIATDYGISVYDLARLEFGDTYFIGNGGAQVIVSETTIYNDYIYAACQNANGLKRALVANTNLIDFNQWSLVGAGDFSAVTAFNNQLFVLRNDQFLLNEINGNLNPIRQFNSLPVDMRVVNNYLIITQANVSYVYNENFSIVATVPVSSEFNSNYSAALVSGPHVYLGTNKFGILKTTLEEPVMFQEIHPDGPLLNNSFAVGASANNLWLTYGEYNLTYNPGPLQSRGISHFVNGENWVNIPADSVLGARDLNKIAVNPFNPQQVFISSFNDGLLEVNRNVPTVLYNESNSGLESLILPGAPNFKSIRQNASTFDKDGILWTMTARVGKPLKSYNPSTGQWQGYDFLDLIQRGLDEWGYDEIDIDNNGTKWIAGYKFGLIAYNEANTGRKIANISTDEQNVPSPFITALAVDKNDQVWFGTTNGLRVLYNTANFFTDRNVRAESVIILDDGTPSELLFQQFVSDIEVDGSNNKWISTIGTGLYYFSANGQETIYHFTEDNSPLPSNIVIDVAIDPASGRIYIATDRGLVSFGSGSSETKESLENAYVYPNPVRPGFNILEEKVKIKDISENVNIKITDIEGNLVAEAQSGINSRFKGYNLEIDGGVAYWNGNNLANNLVQTGVYLVMLSDLDTFETKVIKVMVVR</sequence>
<feature type="domain" description="PorZ N-terminal beta-propeller" evidence="2">
    <location>
        <begin position="45"/>
        <end position="207"/>
    </location>
</feature>
<comment type="caution">
    <text evidence="3">The sequence shown here is derived from an EMBL/GenBank/DDBJ whole genome shotgun (WGS) entry which is preliminary data.</text>
</comment>
<dbReference type="InterPro" id="IPR048954">
    <property type="entry name" value="PorZ_N"/>
</dbReference>
<evidence type="ECO:0000313" key="4">
    <source>
        <dbReference type="Proteomes" id="UP001597472"/>
    </source>
</evidence>
<dbReference type="Pfam" id="PF07494">
    <property type="entry name" value="Reg_prop"/>
    <property type="match status" value="1"/>
</dbReference>
<dbReference type="Proteomes" id="UP001597472">
    <property type="component" value="Unassembled WGS sequence"/>
</dbReference>
<evidence type="ECO:0000313" key="3">
    <source>
        <dbReference type="EMBL" id="MFD2551339.1"/>
    </source>
</evidence>
<evidence type="ECO:0000256" key="1">
    <source>
        <dbReference type="SAM" id="SignalP"/>
    </source>
</evidence>
<dbReference type="SUPFAM" id="SSF101898">
    <property type="entry name" value="NHL repeat"/>
    <property type="match status" value="1"/>
</dbReference>
<name>A0ABW5KRB1_9FLAO</name>
<feature type="chain" id="PRO_5045772922" evidence="1">
    <location>
        <begin position="20"/>
        <end position="782"/>
    </location>
</feature>
<feature type="signal peptide" evidence="1">
    <location>
        <begin position="1"/>
        <end position="19"/>
    </location>
</feature>
<reference evidence="4" key="1">
    <citation type="journal article" date="2019" name="Int. J. Syst. Evol. Microbiol.">
        <title>The Global Catalogue of Microorganisms (GCM) 10K type strain sequencing project: providing services to taxonomists for standard genome sequencing and annotation.</title>
        <authorList>
            <consortium name="The Broad Institute Genomics Platform"/>
            <consortium name="The Broad Institute Genome Sequencing Center for Infectious Disease"/>
            <person name="Wu L."/>
            <person name="Ma J."/>
        </authorList>
    </citation>
    <scope>NUCLEOTIDE SEQUENCE [LARGE SCALE GENOMIC DNA]</scope>
    <source>
        <strain evidence="4">KCTC 42587</strain>
    </source>
</reference>
<accession>A0ABW5KRB1</accession>
<protein>
    <submittedName>
        <fullName evidence="3">Two-component regulator propeller domain-containing protein</fullName>
    </submittedName>
</protein>
<dbReference type="InterPro" id="IPR015943">
    <property type="entry name" value="WD40/YVTN_repeat-like_dom_sf"/>
</dbReference>
<dbReference type="Gene3D" id="2.60.40.4070">
    <property type="match status" value="1"/>
</dbReference>
<dbReference type="SUPFAM" id="SSF50998">
    <property type="entry name" value="Quinoprotein alcohol dehydrogenase-like"/>
    <property type="match status" value="1"/>
</dbReference>